<feature type="domain" description="GPI-anchored protein LLG1-like" evidence="3">
    <location>
        <begin position="51"/>
        <end position="128"/>
    </location>
</feature>
<dbReference type="OrthoDB" id="585255at2759"/>
<feature type="signal peptide" evidence="2">
    <location>
        <begin position="1"/>
        <end position="22"/>
    </location>
</feature>
<proteinExistence type="predicted"/>
<accession>A0A835PC83</accession>
<organism evidence="5 7">
    <name type="scientific">Vanilla planifolia</name>
    <name type="common">Vanilla</name>
    <dbReference type="NCBI Taxonomy" id="51239"/>
    <lineage>
        <taxon>Eukaryota</taxon>
        <taxon>Viridiplantae</taxon>
        <taxon>Streptophyta</taxon>
        <taxon>Embryophyta</taxon>
        <taxon>Tracheophyta</taxon>
        <taxon>Spermatophyta</taxon>
        <taxon>Magnoliopsida</taxon>
        <taxon>Liliopsida</taxon>
        <taxon>Asparagales</taxon>
        <taxon>Orchidaceae</taxon>
        <taxon>Vanilloideae</taxon>
        <taxon>Vanilleae</taxon>
        <taxon>Vanilla</taxon>
    </lineage>
</organism>
<evidence type="ECO:0000313" key="6">
    <source>
        <dbReference type="Proteomes" id="UP000636800"/>
    </source>
</evidence>
<evidence type="ECO:0000313" key="5">
    <source>
        <dbReference type="EMBL" id="KAG0451011.1"/>
    </source>
</evidence>
<dbReference type="AlphaFoldDB" id="A0A835PC83"/>
<keyword evidence="1" id="KW-0812">Transmembrane</keyword>
<dbReference type="EMBL" id="JADCNL010000082">
    <property type="protein sequence ID" value="KAG0450916.1"/>
    <property type="molecule type" value="Genomic_DNA"/>
</dbReference>
<dbReference type="EMBL" id="JADCNM010000083">
    <property type="protein sequence ID" value="KAG0451011.1"/>
    <property type="molecule type" value="Genomic_DNA"/>
</dbReference>
<keyword evidence="2" id="KW-0732">Signal</keyword>
<dbReference type="InterPro" id="IPR039307">
    <property type="entry name" value="LORELEI-like"/>
</dbReference>
<keyword evidence="6" id="KW-1185">Reference proteome</keyword>
<protein>
    <recommendedName>
        <fullName evidence="3">GPI-anchored protein LLG1-like domain-containing protein</fullName>
    </recommendedName>
</protein>
<evidence type="ECO:0000313" key="4">
    <source>
        <dbReference type="EMBL" id="KAG0450916.1"/>
    </source>
</evidence>
<evidence type="ECO:0000313" key="7">
    <source>
        <dbReference type="Proteomes" id="UP000639772"/>
    </source>
</evidence>
<feature type="chain" id="PRO_5036418069" description="GPI-anchored protein LLG1-like domain-containing protein" evidence="2">
    <location>
        <begin position="23"/>
        <end position="168"/>
    </location>
</feature>
<dbReference type="Pfam" id="PF26578">
    <property type="entry name" value="LLG1"/>
    <property type="match status" value="1"/>
</dbReference>
<evidence type="ECO:0000256" key="2">
    <source>
        <dbReference type="SAM" id="SignalP"/>
    </source>
</evidence>
<gene>
    <name evidence="5" type="ORF">HPP92_026482</name>
    <name evidence="4" type="ORF">HPP92_026705</name>
</gene>
<sequence length="168" mass="18282">MDRRWVVFVCAAVAQLVVFLGAAHPFISEDALEGHGSTGRSLLQAKTNCPINFEFMNYSIITSKCKGPQYRVEPCCSSFKEFACPYTDELNDLTNDCASTMFSYINLYGKYPPGLFAYECHDGKQGLNCTAYLNDTADTTSSAHTVRGLFPAVGAALGVAVALLSHLK</sequence>
<evidence type="ECO:0000259" key="3">
    <source>
        <dbReference type="Pfam" id="PF26578"/>
    </source>
</evidence>
<evidence type="ECO:0000256" key="1">
    <source>
        <dbReference type="SAM" id="Phobius"/>
    </source>
</evidence>
<dbReference type="PANTHER" id="PTHR31533:SF2">
    <property type="entry name" value="GPI-ANCHORED PROTEIN LLG1"/>
    <property type="match status" value="1"/>
</dbReference>
<dbReference type="Proteomes" id="UP000636800">
    <property type="component" value="Unassembled WGS sequence"/>
</dbReference>
<dbReference type="Proteomes" id="UP000639772">
    <property type="component" value="Unassembled WGS sequence"/>
</dbReference>
<dbReference type="PANTHER" id="PTHR31533">
    <property type="entry name" value="GPI-ANCHORED PROTEIN LLG1-RELATED-RELATED"/>
    <property type="match status" value="1"/>
</dbReference>
<name>A0A835PC83_VANPL</name>
<keyword evidence="1" id="KW-1133">Transmembrane helix</keyword>
<reference evidence="6 7" key="1">
    <citation type="journal article" date="2020" name="Nat. Food">
        <title>A phased Vanilla planifolia genome enables genetic improvement of flavour and production.</title>
        <authorList>
            <person name="Hasing T."/>
            <person name="Tang H."/>
            <person name="Brym M."/>
            <person name="Khazi F."/>
            <person name="Huang T."/>
            <person name="Chambers A.H."/>
        </authorList>
    </citation>
    <scope>NUCLEOTIDE SEQUENCE [LARGE SCALE GENOMIC DNA]</scope>
    <source>
        <tissue evidence="5">Leaf</tissue>
    </source>
</reference>
<keyword evidence="1" id="KW-0472">Membrane</keyword>
<comment type="caution">
    <text evidence="5">The sequence shown here is derived from an EMBL/GenBank/DDBJ whole genome shotgun (WGS) entry which is preliminary data.</text>
</comment>
<dbReference type="InterPro" id="IPR058888">
    <property type="entry name" value="LLG1-like"/>
</dbReference>
<feature type="transmembrane region" description="Helical" evidence="1">
    <location>
        <begin position="148"/>
        <end position="167"/>
    </location>
</feature>